<dbReference type="InterPro" id="IPR029063">
    <property type="entry name" value="SAM-dependent_MTases_sf"/>
</dbReference>
<evidence type="ECO:0008006" key="3">
    <source>
        <dbReference type="Google" id="ProtNLM"/>
    </source>
</evidence>
<dbReference type="Proteomes" id="UP000623842">
    <property type="component" value="Unassembled WGS sequence"/>
</dbReference>
<dbReference type="RefSeq" id="WP_189767111.1">
    <property type="nucleotide sequence ID" value="NZ_BNCK01000001.1"/>
</dbReference>
<protein>
    <recommendedName>
        <fullName evidence="3">Methyltransferase</fullName>
    </recommendedName>
</protein>
<evidence type="ECO:0000313" key="2">
    <source>
        <dbReference type="Proteomes" id="UP000623842"/>
    </source>
</evidence>
<dbReference type="AlphaFoldDB" id="A0A919BC42"/>
<reference evidence="1" key="1">
    <citation type="journal article" date="2014" name="Int. J. Syst. Evol. Microbiol.">
        <title>Complete genome sequence of Corynebacterium casei LMG S-19264T (=DSM 44701T), isolated from a smear-ripened cheese.</title>
        <authorList>
            <consortium name="US DOE Joint Genome Institute (JGI-PGF)"/>
            <person name="Walter F."/>
            <person name="Albersmeier A."/>
            <person name="Kalinowski J."/>
            <person name="Ruckert C."/>
        </authorList>
    </citation>
    <scope>NUCLEOTIDE SEQUENCE</scope>
    <source>
        <strain evidence="1">KCTC 42731</strain>
    </source>
</reference>
<keyword evidence="2" id="KW-1185">Reference proteome</keyword>
<evidence type="ECO:0000313" key="1">
    <source>
        <dbReference type="EMBL" id="GHF80555.1"/>
    </source>
</evidence>
<dbReference type="PANTHER" id="PTHR40036:SF1">
    <property type="entry name" value="MACROCIN O-METHYLTRANSFERASE"/>
    <property type="match status" value="1"/>
</dbReference>
<dbReference type="PANTHER" id="PTHR40036">
    <property type="entry name" value="MACROCIN O-METHYLTRANSFERASE"/>
    <property type="match status" value="1"/>
</dbReference>
<proteinExistence type="predicted"/>
<gene>
    <name evidence="1" type="ORF">GCM10017161_04820</name>
</gene>
<reference evidence="1" key="2">
    <citation type="submission" date="2020-09" db="EMBL/GenBank/DDBJ databases">
        <authorList>
            <person name="Sun Q."/>
            <person name="Kim S."/>
        </authorList>
    </citation>
    <scope>NUCLEOTIDE SEQUENCE</scope>
    <source>
        <strain evidence="1">KCTC 42731</strain>
    </source>
</reference>
<sequence length="224" mass="25291">MTVENCYWEDIKQHLTSTVRYALGSAVEGDIVEFGTGIGRTAGYLSEALSFYGEFFKEAMQKHGVDNKNLYLFDSFEGLPIATSEEDLTSPHVKAGVWEKGTCLGLNERQLVDHCNQWLDKSKIHTVNGFFDESLASIKDNQKFCLVHIDCDLYSSITSVLEYLHKKSCLSDGCVLLFDDWLCNRGNPNFGAQKAWNDFTAKNRLNYTDLGIYNMKGKSIIVHT</sequence>
<dbReference type="EMBL" id="BNCK01000001">
    <property type="protein sequence ID" value="GHF80555.1"/>
    <property type="molecule type" value="Genomic_DNA"/>
</dbReference>
<organism evidence="1 2">
    <name type="scientific">Thalassotalea marina</name>
    <dbReference type="NCBI Taxonomy" id="1673741"/>
    <lineage>
        <taxon>Bacteria</taxon>
        <taxon>Pseudomonadati</taxon>
        <taxon>Pseudomonadota</taxon>
        <taxon>Gammaproteobacteria</taxon>
        <taxon>Alteromonadales</taxon>
        <taxon>Colwelliaceae</taxon>
        <taxon>Thalassotalea</taxon>
    </lineage>
</organism>
<dbReference type="Gene3D" id="3.40.50.150">
    <property type="entry name" value="Vaccinia Virus protein VP39"/>
    <property type="match status" value="1"/>
</dbReference>
<name>A0A919BC42_9GAMM</name>
<dbReference type="Pfam" id="PF05711">
    <property type="entry name" value="TylF"/>
    <property type="match status" value="1"/>
</dbReference>
<dbReference type="SUPFAM" id="SSF53335">
    <property type="entry name" value="S-adenosyl-L-methionine-dependent methyltransferases"/>
    <property type="match status" value="1"/>
</dbReference>
<comment type="caution">
    <text evidence="1">The sequence shown here is derived from an EMBL/GenBank/DDBJ whole genome shotgun (WGS) entry which is preliminary data.</text>
</comment>
<accession>A0A919BC42</accession>
<dbReference type="InterPro" id="IPR008884">
    <property type="entry name" value="TylF_MeTrfase"/>
</dbReference>